<feature type="region of interest" description="Disordered" evidence="1">
    <location>
        <begin position="27"/>
        <end position="52"/>
    </location>
</feature>
<comment type="caution">
    <text evidence="3">The sequence shown here is derived from an EMBL/GenBank/DDBJ whole genome shotgun (WGS) entry which is preliminary data.</text>
</comment>
<evidence type="ECO:0000256" key="1">
    <source>
        <dbReference type="SAM" id="MobiDB-lite"/>
    </source>
</evidence>
<dbReference type="Proteomes" id="UP000282957">
    <property type="component" value="Unassembled WGS sequence"/>
</dbReference>
<proteinExistence type="predicted"/>
<feature type="chain" id="PRO_5019421279" description="BcpO-related WXXGXW repeat protein" evidence="2">
    <location>
        <begin position="29"/>
        <end position="101"/>
    </location>
</feature>
<keyword evidence="2" id="KW-0732">Signal</keyword>
<evidence type="ECO:0000313" key="4">
    <source>
        <dbReference type="Proteomes" id="UP000282957"/>
    </source>
</evidence>
<dbReference type="AlphaFoldDB" id="A0A437MPU3"/>
<dbReference type="Pfam" id="PF12779">
    <property type="entry name" value="WXXGXW"/>
    <property type="match status" value="2"/>
</dbReference>
<protein>
    <recommendedName>
        <fullName evidence="5">BcpO-related WXXGXW repeat protein</fullName>
    </recommendedName>
</protein>
<evidence type="ECO:0000313" key="3">
    <source>
        <dbReference type="EMBL" id="RVT99656.1"/>
    </source>
</evidence>
<gene>
    <name evidence="3" type="ORF">EOD42_02510</name>
</gene>
<accession>A0A437MPU3</accession>
<organism evidence="3 4">
    <name type="scientific">Rhodovarius crocodyli</name>
    <dbReference type="NCBI Taxonomy" id="1979269"/>
    <lineage>
        <taxon>Bacteria</taxon>
        <taxon>Pseudomonadati</taxon>
        <taxon>Pseudomonadota</taxon>
        <taxon>Alphaproteobacteria</taxon>
        <taxon>Acetobacterales</taxon>
        <taxon>Roseomonadaceae</taxon>
        <taxon>Rhodovarius</taxon>
    </lineage>
</organism>
<evidence type="ECO:0008006" key="5">
    <source>
        <dbReference type="Google" id="ProtNLM"/>
    </source>
</evidence>
<dbReference type="RefSeq" id="WP_127786551.1">
    <property type="nucleotide sequence ID" value="NZ_SACL01000001.1"/>
</dbReference>
<dbReference type="InterPro" id="IPR024447">
    <property type="entry name" value="YXWGXW_rpt"/>
</dbReference>
<reference evidence="3 4" key="1">
    <citation type="submission" date="2019-01" db="EMBL/GenBank/DDBJ databases">
        <authorList>
            <person name="Chen W.-M."/>
        </authorList>
    </citation>
    <scope>NUCLEOTIDE SEQUENCE [LARGE SCALE GENOMIC DNA]</scope>
    <source>
        <strain evidence="3 4">CCP-6</strain>
    </source>
</reference>
<evidence type="ECO:0000256" key="2">
    <source>
        <dbReference type="SAM" id="SignalP"/>
    </source>
</evidence>
<dbReference type="EMBL" id="SACL01000001">
    <property type="protein sequence ID" value="RVT99656.1"/>
    <property type="molecule type" value="Genomic_DNA"/>
</dbReference>
<feature type="signal peptide" evidence="2">
    <location>
        <begin position="1"/>
        <end position="28"/>
    </location>
</feature>
<name>A0A437MPU3_9PROT</name>
<keyword evidence="4" id="KW-1185">Reference proteome</keyword>
<sequence length="101" mass="11961">MNQRRLFILSGLATLVGAPVLMATEASAQPMPIPERRHEGPPPRPPGRGYEWQPGHWNWNGRRYVWNRGRHVRPSRPGRHWEEGRWEERRGRQVWVPGAWR</sequence>
<dbReference type="OrthoDB" id="7632532at2"/>